<evidence type="ECO:0000313" key="2">
    <source>
        <dbReference type="EMBL" id="GAA5143994.1"/>
    </source>
</evidence>
<dbReference type="InterPro" id="IPR009937">
    <property type="entry name" value="Phage_holin_3_6"/>
</dbReference>
<feature type="transmembrane region" description="Helical" evidence="1">
    <location>
        <begin position="41"/>
        <end position="68"/>
    </location>
</feature>
<dbReference type="Proteomes" id="UP001499852">
    <property type="component" value="Unassembled WGS sequence"/>
</dbReference>
<dbReference type="Pfam" id="PF07332">
    <property type="entry name" value="Phage_holin_3_6"/>
    <property type="match status" value="1"/>
</dbReference>
<keyword evidence="1" id="KW-0812">Transmembrane</keyword>
<organism evidence="2 3">
    <name type="scientific">Prosthecobacter algae</name>
    <dbReference type="NCBI Taxonomy" id="1144682"/>
    <lineage>
        <taxon>Bacteria</taxon>
        <taxon>Pseudomonadati</taxon>
        <taxon>Verrucomicrobiota</taxon>
        <taxon>Verrucomicrobiia</taxon>
        <taxon>Verrucomicrobiales</taxon>
        <taxon>Verrucomicrobiaceae</taxon>
        <taxon>Prosthecobacter</taxon>
    </lineage>
</organism>
<evidence type="ECO:0008006" key="4">
    <source>
        <dbReference type="Google" id="ProtNLM"/>
    </source>
</evidence>
<comment type="caution">
    <text evidence="2">The sequence shown here is derived from an EMBL/GenBank/DDBJ whole genome shotgun (WGS) entry which is preliminary data.</text>
</comment>
<keyword evidence="1" id="KW-1133">Transmembrane helix</keyword>
<name>A0ABP9PDF1_9BACT</name>
<keyword evidence="1" id="KW-0472">Membrane</keyword>
<gene>
    <name evidence="2" type="ORF">GCM10023213_33170</name>
</gene>
<keyword evidence="3" id="KW-1185">Reference proteome</keyword>
<proteinExistence type="predicted"/>
<reference evidence="3" key="1">
    <citation type="journal article" date="2019" name="Int. J. Syst. Evol. Microbiol.">
        <title>The Global Catalogue of Microorganisms (GCM) 10K type strain sequencing project: providing services to taxonomists for standard genome sequencing and annotation.</title>
        <authorList>
            <consortium name="The Broad Institute Genomics Platform"/>
            <consortium name="The Broad Institute Genome Sequencing Center for Infectious Disease"/>
            <person name="Wu L."/>
            <person name="Ma J."/>
        </authorList>
    </citation>
    <scope>NUCLEOTIDE SEQUENCE [LARGE SCALE GENOMIC DNA]</scope>
    <source>
        <strain evidence="3">JCM 18053</strain>
    </source>
</reference>
<protein>
    <recommendedName>
        <fullName evidence="4">Superfamily III holin-X</fullName>
    </recommendedName>
</protein>
<dbReference type="RefSeq" id="WP_345737505.1">
    <property type="nucleotide sequence ID" value="NZ_BAABIA010000006.1"/>
</dbReference>
<sequence length="128" mass="14592">MMDTEVSRVRSLLRTLALYAEARGRLLQIEAQEAGTKLSEILIFAALLSGFLLFGWMLALPALVWLVADSQGWPWWKVALGAAGGHLFLAMLFLLRLKSRLKRLRVFEETFHQFQRDREWIGNPPPGV</sequence>
<evidence type="ECO:0000313" key="3">
    <source>
        <dbReference type="Proteomes" id="UP001499852"/>
    </source>
</evidence>
<feature type="transmembrane region" description="Helical" evidence="1">
    <location>
        <begin position="74"/>
        <end position="95"/>
    </location>
</feature>
<accession>A0ABP9PDF1</accession>
<evidence type="ECO:0000256" key="1">
    <source>
        <dbReference type="SAM" id="Phobius"/>
    </source>
</evidence>
<dbReference type="EMBL" id="BAABIA010000006">
    <property type="protein sequence ID" value="GAA5143994.1"/>
    <property type="molecule type" value="Genomic_DNA"/>
</dbReference>